<sequence length="66" mass="7310">MGFSPKLIVADLSLILSIAIAFYIQSSHLEDNVKIGLIILASIFLTISVVINVVSAIQKRRERKNK</sequence>
<dbReference type="EMBL" id="CP047121">
    <property type="protein sequence ID" value="QHB51683.1"/>
    <property type="molecule type" value="Genomic_DNA"/>
</dbReference>
<dbReference type="Proteomes" id="UP000465035">
    <property type="component" value="Chromosome"/>
</dbReference>
<dbReference type="SMR" id="A0A6G9Q3B8"/>
<accession>A0A6G9Q3B8</accession>
<gene>
    <name evidence="1" type="ORF">GQR93_05345</name>
</gene>
<name>A0A6G9Q3B8_LENHI</name>
<protein>
    <submittedName>
        <fullName evidence="1">Uncharacterized protein</fullName>
    </submittedName>
</protein>
<proteinExistence type="predicted"/>
<evidence type="ECO:0000313" key="2">
    <source>
        <dbReference type="Proteomes" id="UP000465035"/>
    </source>
</evidence>
<evidence type="ECO:0000313" key="1">
    <source>
        <dbReference type="EMBL" id="QHB51683.1"/>
    </source>
</evidence>
<dbReference type="AlphaFoldDB" id="A0A6G9Q3B8"/>
<dbReference type="GeneID" id="69057777"/>
<reference evidence="1 2" key="1">
    <citation type="submission" date="2019-12" db="EMBL/GenBank/DDBJ databases">
        <title>Lactobacillus hilgardii FLUB.</title>
        <authorList>
            <person name="Gustaw K."/>
        </authorList>
    </citation>
    <scope>NUCLEOTIDE SEQUENCE [LARGE SCALE GENOMIC DNA]</scope>
    <source>
        <strain evidence="1 2">FLUB</strain>
    </source>
</reference>
<dbReference type="RefSeq" id="WP_003553076.1">
    <property type="nucleotide sequence ID" value="NZ_CABKOL010000106.1"/>
</dbReference>
<organism evidence="1 2">
    <name type="scientific">Lentilactobacillus hilgardii</name>
    <name type="common">Lactobacillus hilgardii</name>
    <dbReference type="NCBI Taxonomy" id="1588"/>
    <lineage>
        <taxon>Bacteria</taxon>
        <taxon>Bacillati</taxon>
        <taxon>Bacillota</taxon>
        <taxon>Bacilli</taxon>
        <taxon>Lactobacillales</taxon>
        <taxon>Lactobacillaceae</taxon>
        <taxon>Lentilactobacillus</taxon>
    </lineage>
</organism>